<accession>R4YSR9</accession>
<gene>
    <name evidence="3" type="ORF">OLEAN_C38240</name>
</gene>
<feature type="chain" id="PRO_5004374350" evidence="2">
    <location>
        <begin position="21"/>
        <end position="149"/>
    </location>
</feature>
<feature type="compositionally biased region" description="Basic and acidic residues" evidence="1">
    <location>
        <begin position="140"/>
        <end position="149"/>
    </location>
</feature>
<keyword evidence="4" id="KW-1185">Reference proteome</keyword>
<evidence type="ECO:0000313" key="4">
    <source>
        <dbReference type="Proteomes" id="UP000032749"/>
    </source>
</evidence>
<dbReference type="Proteomes" id="UP000032749">
    <property type="component" value="Chromosome"/>
</dbReference>
<evidence type="ECO:0000256" key="2">
    <source>
        <dbReference type="SAM" id="SignalP"/>
    </source>
</evidence>
<evidence type="ECO:0000256" key="1">
    <source>
        <dbReference type="SAM" id="MobiDB-lite"/>
    </source>
</evidence>
<dbReference type="AlphaFoldDB" id="R4YSR9"/>
<dbReference type="STRING" id="698738.OLEAN_C38240"/>
<feature type="compositionally biased region" description="Acidic residues" evidence="1">
    <location>
        <begin position="109"/>
        <end position="121"/>
    </location>
</feature>
<feature type="region of interest" description="Disordered" evidence="1">
    <location>
        <begin position="101"/>
        <end position="149"/>
    </location>
</feature>
<organism evidence="3 4">
    <name type="scientific">Oleispira antarctica RB-8</name>
    <dbReference type="NCBI Taxonomy" id="698738"/>
    <lineage>
        <taxon>Bacteria</taxon>
        <taxon>Pseudomonadati</taxon>
        <taxon>Pseudomonadota</taxon>
        <taxon>Gammaproteobacteria</taxon>
        <taxon>Oceanospirillales</taxon>
        <taxon>Oceanospirillaceae</taxon>
        <taxon>Oleispira</taxon>
    </lineage>
</organism>
<name>R4YSR9_OLEAN</name>
<dbReference type="EMBL" id="FO203512">
    <property type="protein sequence ID" value="CCK78000.1"/>
    <property type="molecule type" value="Genomic_DNA"/>
</dbReference>
<dbReference type="HOGENOM" id="CLU_1747779_0_0_6"/>
<proteinExistence type="predicted"/>
<dbReference type="KEGG" id="oai:OLEAN_C38240"/>
<reference evidence="3 4" key="1">
    <citation type="journal article" date="2013" name="Nat. Commun.">
        <title>Genome sequence and functional genomic analysis of the oil-degrading bacterium Oleispira antarctica.</title>
        <authorList>
            <person name="Kube M."/>
            <person name="Chernikova T.N."/>
            <person name="Al-Ramahi Y."/>
            <person name="Beloqui A."/>
            <person name="Lopez-Cortez N."/>
            <person name="Guazzaroni M.E."/>
            <person name="Heipieper H.J."/>
            <person name="Klages S."/>
            <person name="Kotsyurbenko O.R."/>
            <person name="Langer I."/>
            <person name="Nechitaylo T.Y."/>
            <person name="Lunsdorf H."/>
            <person name="Fernandez M."/>
            <person name="Juarez S."/>
            <person name="Ciordia S."/>
            <person name="Singer A."/>
            <person name="Kagan O."/>
            <person name="Egorova O."/>
            <person name="Petit P.A."/>
            <person name="Stogios P."/>
            <person name="Kim Y."/>
            <person name="Tchigvintsev A."/>
            <person name="Flick R."/>
            <person name="Denaro R."/>
            <person name="Genovese M."/>
            <person name="Albar J.P."/>
            <person name="Reva O.N."/>
            <person name="Martinez-Gomariz M."/>
            <person name="Tran H."/>
            <person name="Ferrer M."/>
            <person name="Savchenko A."/>
            <person name="Yakunin A.F."/>
            <person name="Yakimov M.M."/>
            <person name="Golyshina O.V."/>
            <person name="Reinhardt R."/>
            <person name="Golyshin P.N."/>
        </authorList>
    </citation>
    <scope>NUCLEOTIDE SEQUENCE [LARGE SCALE GENOMIC DNA]</scope>
</reference>
<keyword evidence="2" id="KW-0732">Signal</keyword>
<protein>
    <submittedName>
        <fullName evidence="3">Uncharacterized protein</fullName>
    </submittedName>
</protein>
<feature type="signal peptide" evidence="2">
    <location>
        <begin position="1"/>
        <end position="20"/>
    </location>
</feature>
<evidence type="ECO:0000313" key="3">
    <source>
        <dbReference type="EMBL" id="CCK78000.1"/>
    </source>
</evidence>
<sequence>MKKYLVTALFSALSVTSVQAIESQKTVCTHSDKIRTIEVVYTTEDNLPCEVRYSKEEGTQTPWRATNLAGYCEEKAAALVEKQKSWGWSCETSLNAAAIDEAPVKVTEPAEDIASEEEVSPEQESSSENTETSDYEAIESVDRINAVEE</sequence>